<sequence>MSYSVYPTPDFKKFFKKLAKKHTSLKADLQGLTKILKKQPDSGLNLGHGIHKIRMAITSKGKGKSGGARVINYLVTEDNEVYLVYIYDKSQLENITKEQIMELLKKAGLIK</sequence>
<dbReference type="PIRSF" id="PIRSF039032">
    <property type="entry name" value="HigB-2"/>
    <property type="match status" value="1"/>
</dbReference>
<dbReference type="AlphaFoldDB" id="A0A1T5A722"/>
<dbReference type="InterPro" id="IPR009387">
    <property type="entry name" value="HigB-2"/>
</dbReference>
<protein>
    <submittedName>
        <fullName evidence="1">RelE toxin of RelE / RelB toxin-antitoxin system</fullName>
    </submittedName>
</protein>
<reference evidence="1 2" key="1">
    <citation type="submission" date="2017-02" db="EMBL/GenBank/DDBJ databases">
        <authorList>
            <person name="Peterson S.W."/>
        </authorList>
    </citation>
    <scope>NUCLEOTIDE SEQUENCE [LARGE SCALE GENOMIC DNA]</scope>
    <source>
        <strain evidence="1 2">DSM 24412</strain>
    </source>
</reference>
<dbReference type="Proteomes" id="UP000191055">
    <property type="component" value="Unassembled WGS sequence"/>
</dbReference>
<organism evidence="1 2">
    <name type="scientific">Alkalitalea saponilacus</name>
    <dbReference type="NCBI Taxonomy" id="889453"/>
    <lineage>
        <taxon>Bacteria</taxon>
        <taxon>Pseudomonadati</taxon>
        <taxon>Bacteroidota</taxon>
        <taxon>Bacteroidia</taxon>
        <taxon>Marinilabiliales</taxon>
        <taxon>Marinilabiliaceae</taxon>
        <taxon>Alkalitalea</taxon>
    </lineage>
</organism>
<dbReference type="KEGG" id="asx:CDL62_06615"/>
<dbReference type="STRING" id="889453.SAMN03080601_00114"/>
<proteinExistence type="predicted"/>
<accession>A0A1T5A722</accession>
<name>A0A1T5A722_9BACT</name>
<dbReference type="EMBL" id="FUYV01000001">
    <property type="protein sequence ID" value="SKB30695.1"/>
    <property type="molecule type" value="Genomic_DNA"/>
</dbReference>
<keyword evidence="2" id="KW-1185">Reference proteome</keyword>
<gene>
    <name evidence="1" type="ORF">SAMN03080601_00114</name>
</gene>
<dbReference type="RefSeq" id="WP_079555911.1">
    <property type="nucleotide sequence ID" value="NZ_CP021904.1"/>
</dbReference>
<dbReference type="OrthoDB" id="1364255at2"/>
<dbReference type="Pfam" id="PF06296">
    <property type="entry name" value="RelE"/>
    <property type="match status" value="1"/>
</dbReference>
<evidence type="ECO:0000313" key="2">
    <source>
        <dbReference type="Proteomes" id="UP000191055"/>
    </source>
</evidence>
<evidence type="ECO:0000313" key="1">
    <source>
        <dbReference type="EMBL" id="SKB30695.1"/>
    </source>
</evidence>